<name>A0A1G8AH61_9SPHI</name>
<evidence type="ECO:0000259" key="2">
    <source>
        <dbReference type="Pfam" id="PF13102"/>
    </source>
</evidence>
<organism evidence="4 5">
    <name type="scientific">Pedobacter terrae</name>
    <dbReference type="NCBI Taxonomy" id="405671"/>
    <lineage>
        <taxon>Bacteria</taxon>
        <taxon>Pseudomonadati</taxon>
        <taxon>Bacteroidota</taxon>
        <taxon>Sphingobacteriia</taxon>
        <taxon>Sphingobacteriales</taxon>
        <taxon>Sphingobacteriaceae</taxon>
        <taxon>Pedobacter</taxon>
    </lineage>
</organism>
<dbReference type="AlphaFoldDB" id="A0A1G8AH61"/>
<accession>A0A1G8AH61</accession>
<dbReference type="Proteomes" id="UP000199643">
    <property type="component" value="Unassembled WGS sequence"/>
</dbReference>
<dbReference type="GO" id="GO:0003677">
    <property type="term" value="F:DNA binding"/>
    <property type="evidence" value="ECO:0007669"/>
    <property type="project" value="UniProtKB-KW"/>
</dbReference>
<dbReference type="Gene3D" id="1.10.150.130">
    <property type="match status" value="1"/>
</dbReference>
<dbReference type="Pfam" id="PF17293">
    <property type="entry name" value="Arm-DNA-bind_5"/>
    <property type="match status" value="1"/>
</dbReference>
<evidence type="ECO:0000313" key="5">
    <source>
        <dbReference type="Proteomes" id="UP000199643"/>
    </source>
</evidence>
<protein>
    <submittedName>
        <fullName evidence="4">Phage integrase SAM-like domain-containing protein</fullName>
    </submittedName>
</protein>
<gene>
    <name evidence="4" type="ORF">SAMN05421827_1196</name>
</gene>
<dbReference type="Pfam" id="PF13102">
    <property type="entry name" value="Phage_int_SAM_5"/>
    <property type="match status" value="1"/>
</dbReference>
<reference evidence="5" key="1">
    <citation type="submission" date="2016-10" db="EMBL/GenBank/DDBJ databases">
        <authorList>
            <person name="Varghese N."/>
            <person name="Submissions S."/>
        </authorList>
    </citation>
    <scope>NUCLEOTIDE SEQUENCE [LARGE SCALE GENOMIC DNA]</scope>
    <source>
        <strain evidence="5">DSM 17933</strain>
    </source>
</reference>
<sequence>MKGNFHLLYYLRKQKVYKGGPRAIYMRITVDGKRAEMSIGRECESNKWNSSAGRAICTKEDVRTLNSYLDSLQSKMRIAHQALLNTGQQITAATLQGQFKGKSQKSRYLMKLFAEHNSRIKELVGNGFEANTLKGYITSERHLTDFLRKQYSQDDIQISELNYAFISNFEHYLRADCKCSDVYAAKYIKHLKKIVNYCTENG</sequence>
<keyword evidence="1" id="KW-0238">DNA-binding</keyword>
<dbReference type="InterPro" id="IPR035386">
    <property type="entry name" value="Arm-DNA-bind_5"/>
</dbReference>
<evidence type="ECO:0000259" key="3">
    <source>
        <dbReference type="Pfam" id="PF17293"/>
    </source>
</evidence>
<dbReference type="EMBL" id="FNCH01000019">
    <property type="protein sequence ID" value="SDH20345.1"/>
    <property type="molecule type" value="Genomic_DNA"/>
</dbReference>
<keyword evidence="5" id="KW-1185">Reference proteome</keyword>
<dbReference type="InterPro" id="IPR025269">
    <property type="entry name" value="SAM-like_dom"/>
</dbReference>
<feature type="domain" description="Arm DNA-binding" evidence="3">
    <location>
        <begin position="10"/>
        <end position="95"/>
    </location>
</feature>
<evidence type="ECO:0000313" key="4">
    <source>
        <dbReference type="EMBL" id="SDH20345.1"/>
    </source>
</evidence>
<proteinExistence type="predicted"/>
<feature type="domain" description="Phage integrase SAM-like" evidence="2">
    <location>
        <begin position="109"/>
        <end position="201"/>
    </location>
</feature>
<dbReference type="STRING" id="405671.SAMN05421827_1196"/>
<evidence type="ECO:0000256" key="1">
    <source>
        <dbReference type="ARBA" id="ARBA00023125"/>
    </source>
</evidence>
<dbReference type="RefSeq" id="WP_244155704.1">
    <property type="nucleotide sequence ID" value="NZ_FNCH01000019.1"/>
</dbReference>
<dbReference type="InterPro" id="IPR010998">
    <property type="entry name" value="Integrase_recombinase_N"/>
</dbReference>